<reference evidence="3 4" key="1">
    <citation type="submission" date="2017-04" db="EMBL/GenBank/DDBJ databases">
        <title>Draft genome sequence of Zooshikella ganghwensis VG4 isolated from Red Sea sediments.</title>
        <authorList>
            <person name="Rehman Z."/>
            <person name="Alam I."/>
            <person name="Kamau A."/>
            <person name="Bajic V."/>
            <person name="Leiknes T."/>
        </authorList>
    </citation>
    <scope>NUCLEOTIDE SEQUENCE [LARGE SCALE GENOMIC DNA]</scope>
    <source>
        <strain evidence="3 4">VG4</strain>
    </source>
</reference>
<keyword evidence="4" id="KW-1185">Reference proteome</keyword>
<dbReference type="PANTHER" id="PTHR46229">
    <property type="entry name" value="BOLA TRANSCRIPTION REGULATOR"/>
    <property type="match status" value="1"/>
</dbReference>
<protein>
    <submittedName>
        <fullName evidence="3">BolA family transcriptional regulator</fullName>
    </submittedName>
</protein>
<name>A0A4P9VK30_9GAMM</name>
<dbReference type="SUPFAM" id="SSF82657">
    <property type="entry name" value="BolA-like"/>
    <property type="match status" value="1"/>
</dbReference>
<dbReference type="InterPro" id="IPR036065">
    <property type="entry name" value="BolA-like_sf"/>
</dbReference>
<dbReference type="EMBL" id="NDXW01000001">
    <property type="protein sequence ID" value="RDH42889.1"/>
    <property type="molecule type" value="Genomic_DNA"/>
</dbReference>
<dbReference type="Gene3D" id="3.30.300.90">
    <property type="entry name" value="BolA-like"/>
    <property type="match status" value="1"/>
</dbReference>
<dbReference type="InterPro" id="IPR050961">
    <property type="entry name" value="BolA/IbaG_stress_morph_reg"/>
</dbReference>
<dbReference type="PANTHER" id="PTHR46229:SF4">
    <property type="entry name" value="ACID STRESS PROTEIN IBAG"/>
    <property type="match status" value="1"/>
</dbReference>
<organism evidence="3 4">
    <name type="scientific">Zooshikella ganghwensis</name>
    <dbReference type="NCBI Taxonomy" id="202772"/>
    <lineage>
        <taxon>Bacteria</taxon>
        <taxon>Pseudomonadati</taxon>
        <taxon>Pseudomonadota</taxon>
        <taxon>Gammaproteobacteria</taxon>
        <taxon>Oceanospirillales</taxon>
        <taxon>Zooshikellaceae</taxon>
        <taxon>Zooshikella</taxon>
    </lineage>
</organism>
<dbReference type="Pfam" id="PF01722">
    <property type="entry name" value="BolA"/>
    <property type="match status" value="1"/>
</dbReference>
<dbReference type="PIRSF" id="PIRSF003113">
    <property type="entry name" value="BolA"/>
    <property type="match status" value="1"/>
</dbReference>
<dbReference type="InterPro" id="IPR002634">
    <property type="entry name" value="BolA"/>
</dbReference>
<dbReference type="RefSeq" id="WP_027707887.1">
    <property type="nucleotide sequence ID" value="NZ_JAEVHG010000002.1"/>
</dbReference>
<evidence type="ECO:0000313" key="3">
    <source>
        <dbReference type="EMBL" id="RDH42889.1"/>
    </source>
</evidence>
<proteinExistence type="inferred from homology"/>
<dbReference type="AlphaFoldDB" id="A0A4P9VK30"/>
<evidence type="ECO:0000313" key="4">
    <source>
        <dbReference type="Proteomes" id="UP000257039"/>
    </source>
</evidence>
<comment type="caution">
    <text evidence="3">The sequence shown here is derived from an EMBL/GenBank/DDBJ whole genome shotgun (WGS) entry which is preliminary data.</text>
</comment>
<evidence type="ECO:0000256" key="2">
    <source>
        <dbReference type="RuleBase" id="RU003860"/>
    </source>
</evidence>
<dbReference type="Proteomes" id="UP000257039">
    <property type="component" value="Unassembled WGS sequence"/>
</dbReference>
<sequence length="85" mass="9502">MGPEQIKALLEAKLTNTDVIVEGEGCNFQLILVSDEFAGLSPVKKQQMVYAHLNHLIADGTIHAVTMKFFSPAEWQQYLQQNGQQ</sequence>
<gene>
    <name evidence="3" type="ORF">B9G39_05170</name>
</gene>
<comment type="similarity">
    <text evidence="1 2">Belongs to the BolA/IbaG family.</text>
</comment>
<accession>A0A4P9VK30</accession>
<evidence type="ECO:0000256" key="1">
    <source>
        <dbReference type="ARBA" id="ARBA00005578"/>
    </source>
</evidence>